<dbReference type="Pfam" id="PF05033">
    <property type="entry name" value="Pre-SET"/>
    <property type="match status" value="1"/>
</dbReference>
<feature type="domain" description="SET" evidence="16">
    <location>
        <begin position="916"/>
        <end position="1207"/>
    </location>
</feature>
<dbReference type="InterPro" id="IPR046341">
    <property type="entry name" value="SET_dom_sf"/>
</dbReference>
<dbReference type="Pfam" id="PF18359">
    <property type="entry name" value="Tudor_5"/>
    <property type="match status" value="1"/>
</dbReference>
<dbReference type="PANTHER" id="PTHR46024:SF1">
    <property type="entry name" value="HISTONE-LYSINE N-METHYLTRANSFERASE EGGLESS"/>
    <property type="match status" value="1"/>
</dbReference>
<dbReference type="Gene3D" id="3.30.890.10">
    <property type="entry name" value="Methyl-cpg-binding Protein 2, Chain A"/>
    <property type="match status" value="1"/>
</dbReference>
<keyword evidence="13" id="KW-0804">Transcription</keyword>
<keyword evidence="20" id="KW-1185">Reference proteome</keyword>
<dbReference type="InterPro" id="IPR041292">
    <property type="entry name" value="Tudor_4"/>
</dbReference>
<feature type="compositionally biased region" description="Polar residues" evidence="15">
    <location>
        <begin position="338"/>
        <end position="350"/>
    </location>
</feature>
<evidence type="ECO:0000256" key="3">
    <source>
        <dbReference type="ARBA" id="ARBA00022454"/>
    </source>
</evidence>
<organism evidence="19 20">
    <name type="scientific">Rhamnusium bicolor</name>
    <dbReference type="NCBI Taxonomy" id="1586634"/>
    <lineage>
        <taxon>Eukaryota</taxon>
        <taxon>Metazoa</taxon>
        <taxon>Ecdysozoa</taxon>
        <taxon>Arthropoda</taxon>
        <taxon>Hexapoda</taxon>
        <taxon>Insecta</taxon>
        <taxon>Pterygota</taxon>
        <taxon>Neoptera</taxon>
        <taxon>Endopterygota</taxon>
        <taxon>Coleoptera</taxon>
        <taxon>Polyphaga</taxon>
        <taxon>Cucujiformia</taxon>
        <taxon>Chrysomeloidea</taxon>
        <taxon>Cerambycidae</taxon>
        <taxon>Lepturinae</taxon>
        <taxon>Rhagiini</taxon>
        <taxon>Rhamnusium</taxon>
    </lineage>
</organism>
<evidence type="ECO:0000256" key="12">
    <source>
        <dbReference type="ARBA" id="ARBA00023015"/>
    </source>
</evidence>
<dbReference type="SMART" id="SM00333">
    <property type="entry name" value="TUDOR"/>
    <property type="match status" value="2"/>
</dbReference>
<evidence type="ECO:0000313" key="19">
    <source>
        <dbReference type="EMBL" id="KAJ8953721.1"/>
    </source>
</evidence>
<dbReference type="GO" id="GO:0046974">
    <property type="term" value="F:histone H3K9 methyltransferase activity"/>
    <property type="evidence" value="ECO:0007669"/>
    <property type="project" value="TreeGrafter"/>
</dbReference>
<feature type="region of interest" description="Disordered" evidence="15">
    <location>
        <begin position="310"/>
        <end position="369"/>
    </location>
</feature>
<dbReference type="InterPro" id="IPR016177">
    <property type="entry name" value="DNA-bd_dom_sf"/>
</dbReference>
<reference evidence="19" key="1">
    <citation type="journal article" date="2023" name="Insect Mol. Biol.">
        <title>Genome sequencing provides insights into the evolution of gene families encoding plant cell wall-degrading enzymes in longhorned beetles.</title>
        <authorList>
            <person name="Shin N.R."/>
            <person name="Okamura Y."/>
            <person name="Kirsch R."/>
            <person name="Pauchet Y."/>
        </authorList>
    </citation>
    <scope>NUCLEOTIDE SEQUENCE</scope>
    <source>
        <strain evidence="19">RBIC_L_NR</strain>
    </source>
</reference>
<dbReference type="Pfam" id="PF18358">
    <property type="entry name" value="Tudor_4"/>
    <property type="match status" value="1"/>
</dbReference>
<sequence>MDMEEDIDDPMEIDDSLPAAPIIERKSDEFPFNTSALDISNGGKTNEACNQPEIPEPIVVNDENNDEAEAITAKPKEDDPDIVILDDDDEPMKGASRNKDGSISEPPVKEIIDLVDKPHSSRCLNSSCKVTSTDFIAAPDFCLSYYRVKRSKNRKEEICTDCYSQSVIDFDKLSTTLKEGSLILSVDYPIINETLQIEDSDEEEEDKDNEIEYIDKENFDFISENIDDILQKTLEELKVENHYKLETEFLRKECKKVDEDYTVLSQKVKEIRSVLDGIQLNLYNQFRPDFRSLKGLTIIDDFNQSSATIIKVDPTQESPRKSARAHKPVSYVELDDPGNSNSPKVTTPNDKSPDVEPPKDLPPVSPIERPPPKVGELYYIVRENSQGSWIRARLQAVIAAGTAYNGQNYEIAHYKLVELKQQKERLLIGKNIAYMTFSKVRLPVGTRVISVFKELSNIGETKKPRHDPYYAGIVAEQPFEGNKYRYLIFFDIGYSQYVSYHSVHLVFESSTNVWEDVFVDSRPFIKKYLESQDRPMVKLAKDQTVRVEYNGKWWLCTVLNVDCSLVQVFFDSLSRTEWIYRGSTRLSPMFREEQAATNRHTGVRTSRKLGPNESATVVQYTRNNDFVQSAPQENNSSVRAVARKSTTKPQGNIPTPNIVPFLPPVNNTPTNTSGPTSKIMYFTPRDQVITKRAYRAHNCSSKCKDLLTHNFSKLRGHNPLSKPLLCGWARMTLKAKGRKEIIYKAPCGRLLRNIAEVHYYLRMSNSEMTVDLFDFNHMVRCLAEFSVECNPDPKDLSRGLEQVPIPVINGINNEMLDFCNYSIKRVPMEGVHMNLDPEFLCGCDCDDDCIDKTKCACWKMTLEGVKYVGKDVDPNSVGYIYRRLPEQVITGIYECNSRCKCNSTCLNRVVQNPMSLKLQVFKTHNRGWGIRCLNDVPQGSFLCIYAGTIHTEQMANEDGMAYGDEYFAELDYIETVEKFKDDYEAEALEDDDYKEKSLPPEEEEEEEPTQVVRPSYTSSSKKRYNYTEDNDFLPTHHVPYHGRGGDSSIRTRLRRRYHDDSKTATTSTEIRMEIESIKVKREATEPKLEVVKFSVEGITDEIETVTISDEEDEGREVLSFNPKASTGLDDKGPAYTSVRELFGEDECVYVMDAKNAGNIGRFLNHSCSPNVFVQNVFVDTHDPRFPWVSFFSSQFIRAGTELTWNYNYDIGSVPGRVLYCHCASLECKGRLL</sequence>
<keyword evidence="9" id="KW-0677">Repeat</keyword>
<dbReference type="SMART" id="SM00468">
    <property type="entry name" value="PreSET"/>
    <property type="match status" value="1"/>
</dbReference>
<dbReference type="PROSITE" id="PS50982">
    <property type="entry name" value="MBD"/>
    <property type="match status" value="1"/>
</dbReference>
<evidence type="ECO:0000256" key="2">
    <source>
        <dbReference type="ARBA" id="ARBA00004286"/>
    </source>
</evidence>
<dbReference type="Proteomes" id="UP001162156">
    <property type="component" value="Unassembled WGS sequence"/>
</dbReference>
<dbReference type="GO" id="GO:0008270">
    <property type="term" value="F:zinc ion binding"/>
    <property type="evidence" value="ECO:0007669"/>
    <property type="project" value="InterPro"/>
</dbReference>
<feature type="domain" description="MBD" evidence="18">
    <location>
        <begin position="714"/>
        <end position="780"/>
    </location>
</feature>
<feature type="region of interest" description="Disordered" evidence="15">
    <location>
        <begin position="26"/>
        <end position="83"/>
    </location>
</feature>
<keyword evidence="12" id="KW-0805">Transcription regulation</keyword>
<dbReference type="Pfam" id="PF00856">
    <property type="entry name" value="SET"/>
    <property type="match status" value="1"/>
</dbReference>
<dbReference type="CDD" id="cd21181">
    <property type="entry name" value="Tudor_SETDB1_rpt2"/>
    <property type="match status" value="1"/>
</dbReference>
<evidence type="ECO:0000259" key="17">
    <source>
        <dbReference type="PROSITE" id="PS50867"/>
    </source>
</evidence>
<keyword evidence="11" id="KW-0156">Chromatin regulator</keyword>
<dbReference type="SMART" id="SM00317">
    <property type="entry name" value="SET"/>
    <property type="match status" value="1"/>
</dbReference>
<evidence type="ECO:0000256" key="8">
    <source>
        <dbReference type="ARBA" id="ARBA00022723"/>
    </source>
</evidence>
<dbReference type="InterPro" id="IPR007728">
    <property type="entry name" value="Pre-SET_dom"/>
</dbReference>
<keyword evidence="10" id="KW-0862">Zinc</keyword>
<dbReference type="InterPro" id="IPR051516">
    <property type="entry name" value="SETDB_methyltransferase"/>
</dbReference>
<protein>
    <recommendedName>
        <fullName evidence="21">Histone-lysine N-methyltransferase eggless</fullName>
    </recommendedName>
</protein>
<feature type="region of interest" description="Disordered" evidence="15">
    <location>
        <begin position="989"/>
        <end position="1023"/>
    </location>
</feature>
<dbReference type="PANTHER" id="PTHR46024">
    <property type="entry name" value="HISTONE-LYSINE N-METHYLTRANSFERASE EGGLESS"/>
    <property type="match status" value="1"/>
</dbReference>
<keyword evidence="3" id="KW-0158">Chromosome</keyword>
<dbReference type="GO" id="GO:0010629">
    <property type="term" value="P:negative regulation of gene expression"/>
    <property type="evidence" value="ECO:0007669"/>
    <property type="project" value="TreeGrafter"/>
</dbReference>
<dbReference type="InterPro" id="IPR041291">
    <property type="entry name" value="TUDOR_5"/>
</dbReference>
<dbReference type="PROSITE" id="PS50280">
    <property type="entry name" value="SET"/>
    <property type="match status" value="1"/>
</dbReference>
<dbReference type="Gene3D" id="2.30.30.140">
    <property type="match status" value="1"/>
</dbReference>
<proteinExistence type="predicted"/>
<dbReference type="SUPFAM" id="SSF54171">
    <property type="entry name" value="DNA-binding domain"/>
    <property type="match status" value="1"/>
</dbReference>
<dbReference type="Pfam" id="PF01429">
    <property type="entry name" value="MBD"/>
    <property type="match status" value="1"/>
</dbReference>
<feature type="domain" description="Pre-SET" evidence="17">
    <location>
        <begin position="841"/>
        <end position="913"/>
    </location>
</feature>
<dbReference type="PROSITE" id="PS50867">
    <property type="entry name" value="PRE_SET"/>
    <property type="match status" value="1"/>
</dbReference>
<dbReference type="SMART" id="SM00391">
    <property type="entry name" value="MBD"/>
    <property type="match status" value="1"/>
</dbReference>
<evidence type="ECO:0000256" key="1">
    <source>
        <dbReference type="ARBA" id="ARBA00004123"/>
    </source>
</evidence>
<evidence type="ECO:0000256" key="4">
    <source>
        <dbReference type="ARBA" id="ARBA00022491"/>
    </source>
</evidence>
<dbReference type="CDD" id="cd10517">
    <property type="entry name" value="SET_SETDB1"/>
    <property type="match status" value="1"/>
</dbReference>
<dbReference type="AlphaFoldDB" id="A0AAV8YQS9"/>
<dbReference type="EMBL" id="JANEYF010001958">
    <property type="protein sequence ID" value="KAJ8953721.1"/>
    <property type="molecule type" value="Genomic_DNA"/>
</dbReference>
<keyword evidence="6" id="KW-0808">Transferase</keyword>
<dbReference type="GO" id="GO:0003677">
    <property type="term" value="F:DNA binding"/>
    <property type="evidence" value="ECO:0007669"/>
    <property type="project" value="InterPro"/>
</dbReference>
<evidence type="ECO:0008006" key="21">
    <source>
        <dbReference type="Google" id="ProtNLM"/>
    </source>
</evidence>
<dbReference type="InterPro" id="IPR001214">
    <property type="entry name" value="SET_dom"/>
</dbReference>
<evidence type="ECO:0000259" key="18">
    <source>
        <dbReference type="PROSITE" id="PS50982"/>
    </source>
</evidence>
<keyword evidence="8" id="KW-0479">Metal-binding</keyword>
<evidence type="ECO:0000256" key="13">
    <source>
        <dbReference type="ARBA" id="ARBA00023163"/>
    </source>
</evidence>
<keyword evidence="14" id="KW-0539">Nucleus</keyword>
<evidence type="ECO:0000256" key="9">
    <source>
        <dbReference type="ARBA" id="ARBA00022737"/>
    </source>
</evidence>
<evidence type="ECO:0000256" key="6">
    <source>
        <dbReference type="ARBA" id="ARBA00022679"/>
    </source>
</evidence>
<dbReference type="SUPFAM" id="SSF82199">
    <property type="entry name" value="SET domain"/>
    <property type="match status" value="1"/>
</dbReference>
<evidence type="ECO:0000313" key="20">
    <source>
        <dbReference type="Proteomes" id="UP001162156"/>
    </source>
</evidence>
<gene>
    <name evidence="19" type="ORF">NQ314_007331</name>
</gene>
<feature type="compositionally biased region" description="Pro residues" evidence="15">
    <location>
        <begin position="360"/>
        <end position="369"/>
    </location>
</feature>
<evidence type="ECO:0000256" key="10">
    <source>
        <dbReference type="ARBA" id="ARBA00022833"/>
    </source>
</evidence>
<dbReference type="GO" id="GO:0005634">
    <property type="term" value="C:nucleus"/>
    <property type="evidence" value="ECO:0007669"/>
    <property type="project" value="UniProtKB-SubCell"/>
</dbReference>
<dbReference type="Gene3D" id="2.170.270.10">
    <property type="entry name" value="SET domain"/>
    <property type="match status" value="2"/>
</dbReference>
<comment type="subcellular location">
    <subcellularLocation>
        <location evidence="2">Chromosome</location>
    </subcellularLocation>
    <subcellularLocation>
        <location evidence="1">Nucleus</location>
    </subcellularLocation>
</comment>
<dbReference type="GO" id="GO:0032259">
    <property type="term" value="P:methylation"/>
    <property type="evidence" value="ECO:0007669"/>
    <property type="project" value="UniProtKB-KW"/>
</dbReference>
<evidence type="ECO:0000256" key="11">
    <source>
        <dbReference type="ARBA" id="ARBA00022853"/>
    </source>
</evidence>
<evidence type="ECO:0000259" key="16">
    <source>
        <dbReference type="PROSITE" id="PS50280"/>
    </source>
</evidence>
<comment type="caution">
    <text evidence="19">The sequence shown here is derived from an EMBL/GenBank/DDBJ whole genome shotgun (WGS) entry which is preliminary data.</text>
</comment>
<accession>A0AAV8YQS9</accession>
<dbReference type="GO" id="GO:0070828">
    <property type="term" value="P:heterochromatin organization"/>
    <property type="evidence" value="ECO:0007669"/>
    <property type="project" value="TreeGrafter"/>
</dbReference>
<name>A0AAV8YQS9_9CUCU</name>
<dbReference type="InterPro" id="IPR047232">
    <property type="entry name" value="SETDB1/2-like_MBD"/>
</dbReference>
<feature type="compositionally biased region" description="Polar residues" evidence="15">
    <location>
        <begin position="32"/>
        <end position="49"/>
    </location>
</feature>
<evidence type="ECO:0000256" key="7">
    <source>
        <dbReference type="ARBA" id="ARBA00022691"/>
    </source>
</evidence>
<keyword evidence="5" id="KW-0489">Methyltransferase</keyword>
<dbReference type="InterPro" id="IPR002999">
    <property type="entry name" value="Tudor"/>
</dbReference>
<feature type="region of interest" description="Disordered" evidence="15">
    <location>
        <begin position="644"/>
        <end position="677"/>
    </location>
</feature>
<dbReference type="InterPro" id="IPR001739">
    <property type="entry name" value="Methyl_CpG_DNA-bd"/>
</dbReference>
<dbReference type="CDD" id="cd01395">
    <property type="entry name" value="HMT_MBD"/>
    <property type="match status" value="1"/>
</dbReference>
<dbReference type="GO" id="GO:0005694">
    <property type="term" value="C:chromosome"/>
    <property type="evidence" value="ECO:0007669"/>
    <property type="project" value="UniProtKB-SubCell"/>
</dbReference>
<evidence type="ECO:0000256" key="14">
    <source>
        <dbReference type="ARBA" id="ARBA00023242"/>
    </source>
</evidence>
<keyword evidence="4" id="KW-0678">Repressor</keyword>
<keyword evidence="7" id="KW-0949">S-adenosyl-L-methionine</keyword>
<evidence type="ECO:0000256" key="5">
    <source>
        <dbReference type="ARBA" id="ARBA00022603"/>
    </source>
</evidence>
<evidence type="ECO:0000256" key="15">
    <source>
        <dbReference type="SAM" id="MobiDB-lite"/>
    </source>
</evidence>